<evidence type="ECO:0000313" key="4">
    <source>
        <dbReference type="EMBL" id="MTR80971.1"/>
    </source>
</evidence>
<keyword evidence="1" id="KW-0677">Repeat</keyword>
<evidence type="ECO:0000313" key="5">
    <source>
        <dbReference type="Proteomes" id="UP000446657"/>
    </source>
</evidence>
<protein>
    <recommendedName>
        <fullName evidence="3">SLH domain-containing protein</fullName>
    </recommendedName>
</protein>
<organism evidence="4 5">
    <name type="scientific">Roseburia faecis</name>
    <dbReference type="NCBI Taxonomy" id="301302"/>
    <lineage>
        <taxon>Bacteria</taxon>
        <taxon>Bacillati</taxon>
        <taxon>Bacillota</taxon>
        <taxon>Clostridia</taxon>
        <taxon>Lachnospirales</taxon>
        <taxon>Lachnospiraceae</taxon>
        <taxon>Roseburia</taxon>
    </lineage>
</organism>
<evidence type="ECO:0000256" key="1">
    <source>
        <dbReference type="ARBA" id="ARBA00022737"/>
    </source>
</evidence>
<evidence type="ECO:0000256" key="2">
    <source>
        <dbReference type="SAM" id="SignalP"/>
    </source>
</evidence>
<dbReference type="AlphaFoldDB" id="A0A844KL67"/>
<dbReference type="EMBL" id="WNAL01000007">
    <property type="protein sequence ID" value="MTR80971.1"/>
    <property type="molecule type" value="Genomic_DNA"/>
</dbReference>
<gene>
    <name evidence="4" type="ORF">GMD30_04435</name>
</gene>
<sequence length="869" mass="98032">MKNRKKFFAFLLIFVMIVTCISPQQINAKTTGKKVAVTREEWICALLKQAHIKTGKVSKYHFSDTKKSSKKKVIETAYSRGILPVKKNSKKFYPKKAATREFMAVTTVRALGFQANKAVSPKCKDKKKLKYPAEDKVALNQKIISLKKKQFLPKKAITKAEKKKALRVVKKLNNTGKVNPEHKNVVTYQKDVEQILTDTESSYTVIPQGDMLLVSIPKNENTKQIQSGKVIILPKKNGTDNQLALKVKGVTDTGNGMLQIIGETPDISEVYQKVDIQKEKQADMSMFVPNEDVVASVSNLNSGLKGASIQATVSAESGKIVELKEQKIGTVGTFSGSVELSAPKVTAIVDADFSKRLHPVYHAVSVSLNEDITAKAELKFSSKGVGSEKIYVGHVSTYLGDGLYADVVCYLNVSADGKATIQYKLANTLTASYINGDFRINEDSNGSWEGTKAEVNGQLLGEPQLNLRFFGYWFDEKLYGSIDIVGVQADIGPKLKATATVHDTEPKLCTNLDFYGYASIGVNTDFGIGKWLKNHTKITLTKVILDNNAANPLHGTWHYEDGKRTEGDKCTYKKAGTETTNKNNKGKNDLAIKAYKKYMKDGTYKRFFDKQVAKNFEYAYLDIDQDGIQELLINATDKLDEEWNYTAILGYYKNKVKYIDMYHNFHGFNYSKKYKAVVFSDFRISISSGADIWCNLKDYKLVNFMITGWEVGSDFNEIKNFKDIDDTRIYITEEEENEYFSDVHSVKYTPITENTIKNKINKANAQLPNALYKKIKGWWTENSSGGYDYKIVKTGFKRYNRTTGKCLATWKVKGCKKTSEGYLIKVKYKNYKASYVYNEAQDVLEYHWDWNTSGDNYSGSSSLSREKWN</sequence>
<dbReference type="InterPro" id="IPR001119">
    <property type="entry name" value="SLH_dom"/>
</dbReference>
<dbReference type="Pfam" id="PF00395">
    <property type="entry name" value="SLH"/>
    <property type="match status" value="1"/>
</dbReference>
<feature type="signal peptide" evidence="2">
    <location>
        <begin position="1"/>
        <end position="28"/>
    </location>
</feature>
<dbReference type="PROSITE" id="PS51272">
    <property type="entry name" value="SLH"/>
    <property type="match status" value="1"/>
</dbReference>
<feature type="chain" id="PRO_5033067290" description="SLH domain-containing protein" evidence="2">
    <location>
        <begin position="29"/>
        <end position="869"/>
    </location>
</feature>
<reference evidence="4 5" key="1">
    <citation type="journal article" date="2019" name="Nat. Med.">
        <title>A library of human gut bacterial isolates paired with longitudinal multiomics data enables mechanistic microbiome research.</title>
        <authorList>
            <person name="Poyet M."/>
            <person name="Groussin M."/>
            <person name="Gibbons S.M."/>
            <person name="Avila-Pacheco J."/>
            <person name="Jiang X."/>
            <person name="Kearney S.M."/>
            <person name="Perrotta A.R."/>
            <person name="Berdy B."/>
            <person name="Zhao S."/>
            <person name="Lieberman T.D."/>
            <person name="Swanson P.K."/>
            <person name="Smith M."/>
            <person name="Roesemann S."/>
            <person name="Alexander J.E."/>
            <person name="Rich S.A."/>
            <person name="Livny J."/>
            <person name="Vlamakis H."/>
            <person name="Clish C."/>
            <person name="Bullock K."/>
            <person name="Deik A."/>
            <person name="Scott J."/>
            <person name="Pierce K.A."/>
            <person name="Xavier R.J."/>
            <person name="Alm E.J."/>
        </authorList>
    </citation>
    <scope>NUCLEOTIDE SEQUENCE [LARGE SCALE GENOMIC DNA]</scope>
    <source>
        <strain evidence="4 5">BIOML-A1</strain>
    </source>
</reference>
<comment type="caution">
    <text evidence="4">The sequence shown here is derived from an EMBL/GenBank/DDBJ whole genome shotgun (WGS) entry which is preliminary data.</text>
</comment>
<keyword evidence="2" id="KW-0732">Signal</keyword>
<evidence type="ECO:0000259" key="3">
    <source>
        <dbReference type="PROSITE" id="PS51272"/>
    </source>
</evidence>
<proteinExistence type="predicted"/>
<dbReference type="Proteomes" id="UP000446657">
    <property type="component" value="Unassembled WGS sequence"/>
</dbReference>
<accession>A0A844KL67</accession>
<feature type="domain" description="SLH" evidence="3">
    <location>
        <begin position="57"/>
        <end position="121"/>
    </location>
</feature>
<name>A0A844KL67_9FIRM</name>